<accession>A0ABZ0AUZ6</accession>
<dbReference type="RefSeq" id="WP_313866313.1">
    <property type="nucleotide sequence ID" value="NZ_CP132507.1"/>
</dbReference>
<dbReference type="PROSITE" id="PS51257">
    <property type="entry name" value="PROKAR_LIPOPROTEIN"/>
    <property type="match status" value="1"/>
</dbReference>
<evidence type="ECO:0000313" key="2">
    <source>
        <dbReference type="Proteomes" id="UP001302257"/>
    </source>
</evidence>
<gene>
    <name evidence="1" type="ORF">RAN89_10790</name>
</gene>
<evidence type="ECO:0008006" key="3">
    <source>
        <dbReference type="Google" id="ProtNLM"/>
    </source>
</evidence>
<evidence type="ECO:0000313" key="1">
    <source>
        <dbReference type="EMBL" id="WNO03413.1"/>
    </source>
</evidence>
<keyword evidence="2" id="KW-1185">Reference proteome</keyword>
<organism evidence="1 2">
    <name type="scientific">Rhodoferax mekongensis</name>
    <dbReference type="NCBI Taxonomy" id="3068341"/>
    <lineage>
        <taxon>Bacteria</taxon>
        <taxon>Pseudomonadati</taxon>
        <taxon>Pseudomonadota</taxon>
        <taxon>Betaproteobacteria</taxon>
        <taxon>Burkholderiales</taxon>
        <taxon>Comamonadaceae</taxon>
        <taxon>Rhodoferax</taxon>
    </lineage>
</organism>
<dbReference type="Proteomes" id="UP001302257">
    <property type="component" value="Chromosome"/>
</dbReference>
<sequence>MKLQAVVPGSWSSLPAISLLCAGLISGCADMEHVGWHLASSTKPALMQINGQRLEGDVQLRPDRTGAIRMAGEGSIASCAGSLRFTAVNSGAMDMRCSDGGMFDLRFALVNEVKGYAFGSYQDATVALTFGMEAPEAQAYLARASAKAAVGAAPVTP</sequence>
<dbReference type="EMBL" id="CP132507">
    <property type="protein sequence ID" value="WNO03413.1"/>
    <property type="molecule type" value="Genomic_DNA"/>
</dbReference>
<name>A0ABZ0AUZ6_9BURK</name>
<proteinExistence type="predicted"/>
<reference evidence="1 2" key="1">
    <citation type="submission" date="2023-08" db="EMBL/GenBank/DDBJ databases">
        <title>Rhodoferax potami sp. nov. and Rhodoferax mekongensis sp. nov., isolated from the Mekong River in Thailand.</title>
        <authorList>
            <person name="Kitikhun S."/>
            <person name="Charoenyingcharoen P."/>
            <person name="Siriarchawattana P."/>
            <person name="Likhitrattanapisal S."/>
            <person name="Nilsakha T."/>
            <person name="Chanpet A."/>
            <person name="Rattanawaree P."/>
            <person name="Ingsriswang S."/>
        </authorList>
    </citation>
    <scope>NUCLEOTIDE SEQUENCE [LARGE SCALE GENOMIC DNA]</scope>
    <source>
        <strain evidence="1 2">TBRC 17307</strain>
    </source>
</reference>
<protein>
    <recommendedName>
        <fullName evidence="3">DUF306 domain-containing protein</fullName>
    </recommendedName>
</protein>